<feature type="compositionally biased region" description="Low complexity" evidence="1">
    <location>
        <begin position="284"/>
        <end position="298"/>
    </location>
</feature>
<accession>A0ABY6MSN9</accession>
<sequence>MHAAAPPGLALAGLGLRTPHLPQVLDTGCAAGFVEVHAENYMVAGGPMLRQLTAVRARYELSLHGVGLSVGGESLDEPHLARLAELVRRFEPRWVSEHLAWSRHQGRCFNDLLPLPYDRPTLERVCRHVDRVQTVLKRRLLLENPSTYLRLSSSTLDEGEFLAEVVRRTGCGLLLDVTNVWVSAHNQGADPQAWLEAWPLQAVGEIHLAGCEAVVDPCGRPLLVDTHGAPIDEAVWRLYAHVLARTGPRPTLIERDRRLPPLSELEREVRRAAGLLAHVAPSTVAAPAGGTGTRGAPALRSEGPA</sequence>
<dbReference type="InterPro" id="IPR007801">
    <property type="entry name" value="MbnB/TglH/ChrH"/>
</dbReference>
<reference evidence="2" key="1">
    <citation type="submission" date="2022-10" db="EMBL/GenBank/DDBJ databases">
        <title>Complete genome sequence of Schlegelella aquatica LMG 23380.</title>
        <authorList>
            <person name="Musilova J."/>
            <person name="Kourilova X."/>
            <person name="Bezdicek M."/>
            <person name="Hermankova K."/>
            <person name="Obruca S."/>
            <person name="Sedlar K."/>
        </authorList>
    </citation>
    <scope>NUCLEOTIDE SEQUENCE</scope>
    <source>
        <strain evidence="2">LMG 23380</strain>
    </source>
</reference>
<dbReference type="RefSeq" id="WP_264892776.1">
    <property type="nucleotide sequence ID" value="NZ_CP110257.1"/>
</dbReference>
<proteinExistence type="predicted"/>
<gene>
    <name evidence="2" type="ORF">OMP39_00055</name>
</gene>
<evidence type="ECO:0000313" key="3">
    <source>
        <dbReference type="Proteomes" id="UP001163266"/>
    </source>
</evidence>
<dbReference type="InterPro" id="IPR036237">
    <property type="entry name" value="Xyl_isomerase-like_sf"/>
</dbReference>
<protein>
    <submittedName>
        <fullName evidence="2">DUF692 domain-containing protein</fullName>
    </submittedName>
</protein>
<dbReference type="Proteomes" id="UP001163266">
    <property type="component" value="Chromosome"/>
</dbReference>
<evidence type="ECO:0000256" key="1">
    <source>
        <dbReference type="SAM" id="MobiDB-lite"/>
    </source>
</evidence>
<dbReference type="EMBL" id="CP110257">
    <property type="protein sequence ID" value="UZD55028.1"/>
    <property type="molecule type" value="Genomic_DNA"/>
</dbReference>
<evidence type="ECO:0000313" key="2">
    <source>
        <dbReference type="EMBL" id="UZD55028.1"/>
    </source>
</evidence>
<dbReference type="NCBIfam" id="NF003818">
    <property type="entry name" value="PRK05409.1"/>
    <property type="match status" value="1"/>
</dbReference>
<dbReference type="Pfam" id="PF05114">
    <property type="entry name" value="MbnB_TglH_ChrH"/>
    <property type="match status" value="1"/>
</dbReference>
<keyword evidence="3" id="KW-1185">Reference proteome</keyword>
<dbReference type="PANTHER" id="PTHR42194">
    <property type="entry name" value="UPF0276 PROTEIN HI_1600"/>
    <property type="match status" value="1"/>
</dbReference>
<name>A0ABY6MSN9_9BURK</name>
<dbReference type="SUPFAM" id="SSF51658">
    <property type="entry name" value="Xylose isomerase-like"/>
    <property type="match status" value="1"/>
</dbReference>
<dbReference type="PANTHER" id="PTHR42194:SF1">
    <property type="entry name" value="UPF0276 PROTEIN HI_1600"/>
    <property type="match status" value="1"/>
</dbReference>
<organism evidence="2 3">
    <name type="scientific">Caldimonas aquatica</name>
    <dbReference type="NCBI Taxonomy" id="376175"/>
    <lineage>
        <taxon>Bacteria</taxon>
        <taxon>Pseudomonadati</taxon>
        <taxon>Pseudomonadota</taxon>
        <taxon>Betaproteobacteria</taxon>
        <taxon>Burkholderiales</taxon>
        <taxon>Sphaerotilaceae</taxon>
        <taxon>Caldimonas</taxon>
    </lineage>
</organism>
<feature type="region of interest" description="Disordered" evidence="1">
    <location>
        <begin position="284"/>
        <end position="305"/>
    </location>
</feature>
<dbReference type="Gene3D" id="3.20.20.150">
    <property type="entry name" value="Divalent-metal-dependent TIM barrel enzymes"/>
    <property type="match status" value="1"/>
</dbReference>